<proteinExistence type="inferred from homology"/>
<dbReference type="SUPFAM" id="SSF52833">
    <property type="entry name" value="Thioredoxin-like"/>
    <property type="match status" value="1"/>
</dbReference>
<dbReference type="SFLD" id="SFLDG01200">
    <property type="entry name" value="SUF1.1"/>
    <property type="match status" value="1"/>
</dbReference>
<feature type="transmembrane region" description="Helical" evidence="2">
    <location>
        <begin position="12"/>
        <end position="29"/>
    </location>
</feature>
<keyword evidence="2" id="KW-1133">Transmembrane helix</keyword>
<dbReference type="InterPro" id="IPR036282">
    <property type="entry name" value="Glutathione-S-Trfase_C_sf"/>
</dbReference>
<dbReference type="InterPro" id="IPR036249">
    <property type="entry name" value="Thioredoxin-like_sf"/>
</dbReference>
<comment type="caution">
    <text evidence="5">The sequence shown here is derived from an EMBL/GenBank/DDBJ whole genome shotgun (WGS) entry which is preliminary data.</text>
</comment>
<evidence type="ECO:0000313" key="6">
    <source>
        <dbReference type="Proteomes" id="UP000215902"/>
    </source>
</evidence>
<keyword evidence="2" id="KW-0812">Transmembrane</keyword>
<comment type="similarity">
    <text evidence="1">Belongs to the FAX family.</text>
</comment>
<accession>A0A267DTX1</accession>
<dbReference type="Pfam" id="PF17172">
    <property type="entry name" value="GST_N_4"/>
    <property type="match status" value="1"/>
</dbReference>
<dbReference type="InterPro" id="IPR050931">
    <property type="entry name" value="Mito_Protein_Transport_Metaxin"/>
</dbReference>
<dbReference type="InterPro" id="IPR033468">
    <property type="entry name" value="Metaxin_GST"/>
</dbReference>
<dbReference type="AlphaFoldDB" id="A0A267DTX1"/>
<dbReference type="Proteomes" id="UP000215902">
    <property type="component" value="Unassembled WGS sequence"/>
</dbReference>
<sequence>MEILSSYSASTIKLGLAAAGTAAVVVFALRRIAKRKGSGLRVANYEKNMVYLFNFPSCRTIVSISPFGLKLETWLRMHQIRYTAIRKTYVWSRKGQIPFVELNGQEYNESNLIIAELQKYFGVDDGLSEQEQGLARGLEMMLENQTVFSYFYYRYVEAAREFVQTWEFSGFLLRWVLYRFFPPGFRHRLKHHGIGRNTVPEIYSMGFEDIRALSRVLGSKKFLFGERMTAADCYAFGHLAQILYVPVDYPHKQFMREQTPNLCEYVTRIKETLWPDWDQLCMDNLLGSNN</sequence>
<reference evidence="5 6" key="1">
    <citation type="submission" date="2017-06" db="EMBL/GenBank/DDBJ databases">
        <title>A platform for efficient transgenesis in Macrostomum lignano, a flatworm model organism for stem cell research.</title>
        <authorList>
            <person name="Berezikov E."/>
        </authorList>
    </citation>
    <scope>NUCLEOTIDE SEQUENCE [LARGE SCALE GENOMIC DNA]</scope>
    <source>
        <strain evidence="5">DV1</strain>
        <tissue evidence="5">Whole organism</tissue>
    </source>
</reference>
<evidence type="ECO:0000259" key="3">
    <source>
        <dbReference type="Pfam" id="PF17171"/>
    </source>
</evidence>
<evidence type="ECO:0000259" key="4">
    <source>
        <dbReference type="Pfam" id="PF17172"/>
    </source>
</evidence>
<dbReference type="InterPro" id="IPR026928">
    <property type="entry name" value="FAX/IsoI-like"/>
</dbReference>
<protein>
    <recommendedName>
        <fullName evidence="7">Glutathione transferase</fullName>
    </recommendedName>
</protein>
<dbReference type="InterPro" id="IPR040079">
    <property type="entry name" value="Glutathione_S-Trfase"/>
</dbReference>
<dbReference type="CDD" id="cd03193">
    <property type="entry name" value="GST_C_Metaxin"/>
    <property type="match status" value="1"/>
</dbReference>
<dbReference type="SFLD" id="SFLDG01180">
    <property type="entry name" value="SUF1"/>
    <property type="match status" value="1"/>
</dbReference>
<name>A0A267DTX1_9PLAT</name>
<evidence type="ECO:0000256" key="2">
    <source>
        <dbReference type="SAM" id="Phobius"/>
    </source>
</evidence>
<dbReference type="InterPro" id="IPR012336">
    <property type="entry name" value="Thioredoxin-like_fold"/>
</dbReference>
<dbReference type="PANTHER" id="PTHR12289">
    <property type="entry name" value="METAXIN RELATED"/>
    <property type="match status" value="1"/>
</dbReference>
<dbReference type="Pfam" id="PF17171">
    <property type="entry name" value="GST_C_6"/>
    <property type="match status" value="1"/>
</dbReference>
<dbReference type="GO" id="GO:0005737">
    <property type="term" value="C:cytoplasm"/>
    <property type="evidence" value="ECO:0007669"/>
    <property type="project" value="TreeGrafter"/>
</dbReference>
<evidence type="ECO:0008006" key="7">
    <source>
        <dbReference type="Google" id="ProtNLM"/>
    </source>
</evidence>
<feature type="domain" description="Metaxin glutathione S-transferase" evidence="3">
    <location>
        <begin position="208"/>
        <end position="269"/>
    </location>
</feature>
<evidence type="ECO:0000256" key="1">
    <source>
        <dbReference type="ARBA" id="ARBA00006475"/>
    </source>
</evidence>
<gene>
    <name evidence="5" type="ORF">BOX15_Mlig023210g2</name>
</gene>
<dbReference type="SFLD" id="SFLDS00019">
    <property type="entry name" value="Glutathione_Transferase_(cytos"/>
    <property type="match status" value="1"/>
</dbReference>
<organism evidence="5 6">
    <name type="scientific">Macrostomum lignano</name>
    <dbReference type="NCBI Taxonomy" id="282301"/>
    <lineage>
        <taxon>Eukaryota</taxon>
        <taxon>Metazoa</taxon>
        <taxon>Spiralia</taxon>
        <taxon>Lophotrochozoa</taxon>
        <taxon>Platyhelminthes</taxon>
        <taxon>Rhabditophora</taxon>
        <taxon>Macrostomorpha</taxon>
        <taxon>Macrostomida</taxon>
        <taxon>Macrostomidae</taxon>
        <taxon>Macrostomum</taxon>
    </lineage>
</organism>
<dbReference type="PANTHER" id="PTHR12289:SF41">
    <property type="entry name" value="FAILED AXON CONNECTIONS-RELATED"/>
    <property type="match status" value="1"/>
</dbReference>
<dbReference type="Gene3D" id="1.20.1050.10">
    <property type="match status" value="1"/>
</dbReference>
<keyword evidence="2" id="KW-0472">Membrane</keyword>
<evidence type="ECO:0000313" key="5">
    <source>
        <dbReference type="EMBL" id="PAA52743.1"/>
    </source>
</evidence>
<feature type="domain" description="Thioredoxin-like fold" evidence="4">
    <location>
        <begin position="66"/>
        <end position="157"/>
    </location>
</feature>
<dbReference type="EMBL" id="NIVC01003191">
    <property type="protein sequence ID" value="PAA52743.1"/>
    <property type="molecule type" value="Genomic_DNA"/>
</dbReference>
<keyword evidence="6" id="KW-1185">Reference proteome</keyword>
<dbReference type="SUPFAM" id="SSF47616">
    <property type="entry name" value="GST C-terminal domain-like"/>
    <property type="match status" value="1"/>
</dbReference>
<dbReference type="OrthoDB" id="6276373at2759"/>